<gene>
    <name evidence="4" type="ORF">FB00_08685</name>
</gene>
<dbReference type="Pfam" id="PF07995">
    <property type="entry name" value="GSDH"/>
    <property type="match status" value="1"/>
</dbReference>
<dbReference type="InterPro" id="IPR012938">
    <property type="entry name" value="Glc/Sorbosone_DH"/>
</dbReference>
<feature type="region of interest" description="Disordered" evidence="1">
    <location>
        <begin position="30"/>
        <end position="63"/>
    </location>
</feature>
<feature type="compositionally biased region" description="Low complexity" evidence="1">
    <location>
        <begin position="42"/>
        <end position="63"/>
    </location>
</feature>
<dbReference type="Gene3D" id="2.120.10.30">
    <property type="entry name" value="TolB, C-terminal domain"/>
    <property type="match status" value="1"/>
</dbReference>
<evidence type="ECO:0000313" key="4">
    <source>
        <dbReference type="EMBL" id="KLN35211.1"/>
    </source>
</evidence>
<name>A0A0H2KNU4_9MICO</name>
<dbReference type="PANTHER" id="PTHR19328">
    <property type="entry name" value="HEDGEHOG-INTERACTING PROTEIN"/>
    <property type="match status" value="1"/>
</dbReference>
<dbReference type="PROSITE" id="PS51257">
    <property type="entry name" value="PROKAR_LIPOPROTEIN"/>
    <property type="match status" value="1"/>
</dbReference>
<feature type="chain" id="PRO_5002595613" evidence="2">
    <location>
        <begin position="26"/>
        <end position="417"/>
    </location>
</feature>
<dbReference type="PATRIC" id="fig|264251.5.peg.1765"/>
<keyword evidence="5" id="KW-1185">Reference proteome</keyword>
<dbReference type="InterPro" id="IPR011041">
    <property type="entry name" value="Quinoprot_gluc/sorb_DH_b-prop"/>
</dbReference>
<dbReference type="PANTHER" id="PTHR19328:SF13">
    <property type="entry name" value="HIPL1 PROTEIN"/>
    <property type="match status" value="1"/>
</dbReference>
<protein>
    <submittedName>
        <fullName evidence="4">Glucose sorbosone dehydrogenase</fullName>
    </submittedName>
</protein>
<accession>A0A0H2KNU4</accession>
<comment type="caution">
    <text evidence="4">The sequence shown here is derived from an EMBL/GenBank/DDBJ whole genome shotgun (WGS) entry which is preliminary data.</text>
</comment>
<dbReference type="SUPFAM" id="SSF50952">
    <property type="entry name" value="Soluble quinoprotein glucose dehydrogenase"/>
    <property type="match status" value="1"/>
</dbReference>
<dbReference type="EMBL" id="JNBQ01000006">
    <property type="protein sequence ID" value="KLN35211.1"/>
    <property type="molecule type" value="Genomic_DNA"/>
</dbReference>
<evidence type="ECO:0000313" key="5">
    <source>
        <dbReference type="Proteomes" id="UP000035265"/>
    </source>
</evidence>
<feature type="domain" description="Glucose/Sorbosone dehydrogenase" evidence="3">
    <location>
        <begin position="84"/>
        <end position="398"/>
    </location>
</feature>
<sequence length="417" mass="41764">MPTNRTVPRRAWPAPVVGAVVVLLAACTPDDGPEPAPGPSVTTATAEPSEPAESSTTAPAPAPGLVVVPEVRVDVTEVATGLPAPWGLAALADGTLLVSLRDERGLVVVDPATGAVEPVTGPGADDLRDGTVATGESGLLGVAVGPEGGAAPGEVFVYRTAAGGNEVLRGTLAGRELSALTPVLQGIPAASTHDGGRLAFGPDGYLYVTTGDAQQRGASQVAGALNGKILRLTVDGAPAPGNPDPASPVWSLGHRNVQGVAWDVTGRMLASEFGQDTFDELNVVVPGGNYGWPEVEGVGGEAAGFVDPVATWSTSDASPSGLAATGEGAYLAGLRGQALWRVPFASPDGGASADAFGAPQAVLTDRGRLRAVLVDPATPLGDDGSSVLYVLTNNTDGRGDPRDGDDRLLRVAVTPAG</sequence>
<dbReference type="STRING" id="264251.FB00_08685"/>
<proteinExistence type="predicted"/>
<dbReference type="RefSeq" id="WP_047232462.1">
    <property type="nucleotide sequence ID" value="NZ_JNBQ01000006.1"/>
</dbReference>
<dbReference type="AlphaFoldDB" id="A0A0H2KNU4"/>
<evidence type="ECO:0000256" key="2">
    <source>
        <dbReference type="SAM" id="SignalP"/>
    </source>
</evidence>
<feature type="signal peptide" evidence="2">
    <location>
        <begin position="1"/>
        <end position="25"/>
    </location>
</feature>
<evidence type="ECO:0000256" key="1">
    <source>
        <dbReference type="SAM" id="MobiDB-lite"/>
    </source>
</evidence>
<keyword evidence="2" id="KW-0732">Signal</keyword>
<organism evidence="4 5">
    <name type="scientific">Cellulosimicrobium funkei</name>
    <dbReference type="NCBI Taxonomy" id="264251"/>
    <lineage>
        <taxon>Bacteria</taxon>
        <taxon>Bacillati</taxon>
        <taxon>Actinomycetota</taxon>
        <taxon>Actinomycetes</taxon>
        <taxon>Micrococcales</taxon>
        <taxon>Promicromonosporaceae</taxon>
        <taxon>Cellulosimicrobium</taxon>
    </lineage>
</organism>
<dbReference type="Proteomes" id="UP000035265">
    <property type="component" value="Unassembled WGS sequence"/>
</dbReference>
<dbReference type="InterPro" id="IPR011042">
    <property type="entry name" value="6-blade_b-propeller_TolB-like"/>
</dbReference>
<reference evidence="4 5" key="1">
    <citation type="submission" date="2014-05" db="EMBL/GenBank/DDBJ databases">
        <title>Cellulosimicrobium funkei U11 genome.</title>
        <authorList>
            <person name="Hu C."/>
            <person name="Gong Y."/>
            <person name="Wan W."/>
            <person name="Jiang M."/>
        </authorList>
    </citation>
    <scope>NUCLEOTIDE SEQUENCE [LARGE SCALE GENOMIC DNA]</scope>
    <source>
        <strain evidence="4 5">U11</strain>
    </source>
</reference>
<evidence type="ECO:0000259" key="3">
    <source>
        <dbReference type="Pfam" id="PF07995"/>
    </source>
</evidence>